<dbReference type="PROSITE" id="PS50109">
    <property type="entry name" value="HIS_KIN"/>
    <property type="match status" value="1"/>
</dbReference>
<dbReference type="PROSITE" id="PS50885">
    <property type="entry name" value="HAMP"/>
    <property type="match status" value="1"/>
</dbReference>
<dbReference type="AlphaFoldDB" id="A0A2Y8ZUV8"/>
<organism evidence="16 17">
    <name type="scientific">Branchiibius hedensis</name>
    <dbReference type="NCBI Taxonomy" id="672460"/>
    <lineage>
        <taxon>Bacteria</taxon>
        <taxon>Bacillati</taxon>
        <taxon>Actinomycetota</taxon>
        <taxon>Actinomycetes</taxon>
        <taxon>Micrococcales</taxon>
        <taxon>Dermacoccaceae</taxon>
        <taxon>Branchiibius</taxon>
    </lineage>
</organism>
<dbReference type="FunFam" id="1.10.287.130:FF:000001">
    <property type="entry name" value="Two-component sensor histidine kinase"/>
    <property type="match status" value="1"/>
</dbReference>
<accession>A0A2Y8ZUV8</accession>
<evidence type="ECO:0000313" key="17">
    <source>
        <dbReference type="Proteomes" id="UP000250028"/>
    </source>
</evidence>
<sequence>MPLRARLTALLVAFLTIATIGVGLTATLQLRSFLMQRQDSELQAEANLIGATLTTALDNQREISTDTLKSLVPSSTYVVSVTHDAATLQTNLVGTNPPDLKDLSARKHGTPITVKSVDGTERWRVVTGSAGDGSTKYAIAVPMSRVNDIIERLIIVVAVGTFGVVLVGGILGWFAVRRAMAPLRRIEDTARAIADGDLARRVPEIGTRDEVASLSHSLNVMLSRIEQSFAVQQRSEDRMRRFVADASHELRTPLATVRGYAELYRQGAIGPDDVHSAMSRIEGEATRMAAMVDDLLLLTRFDNRESRHGQPAPRRDAVDLTVLAADAVQDALAVAPDRTIRLIGEHGPLDATLVTGDESSLRQVLNNLVNNALRYTPPGSPLEVQVGSDDTVAVIRVIDHGAGVPEESRERIFERFYRADSSRNSADGGSGLGLAIVAAIVAAHDGTVGVTSTTPGPGATFTVTMPVRSASNQQSAQDENPYDEDVTVPSDLPAQDSHS</sequence>
<comment type="subcellular location">
    <subcellularLocation>
        <location evidence="3">Cell membrane</location>
    </subcellularLocation>
</comment>
<feature type="compositionally biased region" description="Polar residues" evidence="12">
    <location>
        <begin position="469"/>
        <end position="478"/>
    </location>
</feature>
<feature type="domain" description="Histidine kinase" evidence="14">
    <location>
        <begin position="245"/>
        <end position="469"/>
    </location>
</feature>
<dbReference type="Pfam" id="PF00512">
    <property type="entry name" value="HisKA"/>
    <property type="match status" value="1"/>
</dbReference>
<dbReference type="PANTHER" id="PTHR45436">
    <property type="entry name" value="SENSOR HISTIDINE KINASE YKOH"/>
    <property type="match status" value="1"/>
</dbReference>
<comment type="catalytic activity">
    <reaction evidence="1">
        <text>ATP + protein L-histidine = ADP + protein N-phospho-L-histidine.</text>
        <dbReference type="EC" id="2.7.13.3"/>
    </reaction>
</comment>
<dbReference type="InterPro" id="IPR003594">
    <property type="entry name" value="HATPase_dom"/>
</dbReference>
<dbReference type="Gene3D" id="1.10.287.130">
    <property type="match status" value="1"/>
</dbReference>
<keyword evidence="7 13" id="KW-0812">Transmembrane</keyword>
<evidence type="ECO:0000256" key="13">
    <source>
        <dbReference type="SAM" id="Phobius"/>
    </source>
</evidence>
<dbReference type="GO" id="GO:0005886">
    <property type="term" value="C:plasma membrane"/>
    <property type="evidence" value="ECO:0007669"/>
    <property type="project" value="UniProtKB-SubCell"/>
</dbReference>
<dbReference type="FunFam" id="3.30.565.10:FF:000006">
    <property type="entry name" value="Sensor histidine kinase WalK"/>
    <property type="match status" value="1"/>
</dbReference>
<dbReference type="OrthoDB" id="9786919at2"/>
<dbReference type="SMART" id="SM00304">
    <property type="entry name" value="HAMP"/>
    <property type="match status" value="1"/>
</dbReference>
<dbReference type="PRINTS" id="PR00344">
    <property type="entry name" value="BCTRLSENSOR"/>
</dbReference>
<evidence type="ECO:0000256" key="7">
    <source>
        <dbReference type="ARBA" id="ARBA00022692"/>
    </source>
</evidence>
<evidence type="ECO:0000259" key="15">
    <source>
        <dbReference type="PROSITE" id="PS50885"/>
    </source>
</evidence>
<reference evidence="17" key="1">
    <citation type="submission" date="2016-10" db="EMBL/GenBank/DDBJ databases">
        <authorList>
            <person name="Varghese N."/>
            <person name="Submissions S."/>
        </authorList>
    </citation>
    <scope>NUCLEOTIDE SEQUENCE [LARGE SCALE GENOMIC DNA]</scope>
    <source>
        <strain evidence="17">DSM 22951</strain>
    </source>
</reference>
<keyword evidence="10" id="KW-0902">Two-component regulatory system</keyword>
<keyword evidence="9 13" id="KW-1133">Transmembrane helix</keyword>
<dbReference type="SUPFAM" id="SSF47384">
    <property type="entry name" value="Homodimeric domain of signal transducing histidine kinase"/>
    <property type="match status" value="1"/>
</dbReference>
<dbReference type="Gene3D" id="3.30.565.10">
    <property type="entry name" value="Histidine kinase-like ATPase, C-terminal domain"/>
    <property type="match status" value="1"/>
</dbReference>
<evidence type="ECO:0000256" key="2">
    <source>
        <dbReference type="ARBA" id="ARBA00001968"/>
    </source>
</evidence>
<dbReference type="EMBL" id="UESZ01000001">
    <property type="protein sequence ID" value="SSA35286.1"/>
    <property type="molecule type" value="Genomic_DNA"/>
</dbReference>
<dbReference type="SMART" id="SM00387">
    <property type="entry name" value="HATPase_c"/>
    <property type="match status" value="1"/>
</dbReference>
<feature type="transmembrane region" description="Helical" evidence="13">
    <location>
        <begin position="153"/>
        <end position="176"/>
    </location>
</feature>
<evidence type="ECO:0000259" key="14">
    <source>
        <dbReference type="PROSITE" id="PS50109"/>
    </source>
</evidence>
<dbReference type="InterPro" id="IPR036890">
    <property type="entry name" value="HATPase_C_sf"/>
</dbReference>
<dbReference type="PANTHER" id="PTHR45436:SF5">
    <property type="entry name" value="SENSOR HISTIDINE KINASE TRCS"/>
    <property type="match status" value="1"/>
</dbReference>
<evidence type="ECO:0000256" key="9">
    <source>
        <dbReference type="ARBA" id="ARBA00022989"/>
    </source>
</evidence>
<proteinExistence type="predicted"/>
<dbReference type="GO" id="GO:0005509">
    <property type="term" value="F:calcium ion binding"/>
    <property type="evidence" value="ECO:0007669"/>
    <property type="project" value="UniProtKB-ARBA"/>
</dbReference>
<evidence type="ECO:0000256" key="11">
    <source>
        <dbReference type="ARBA" id="ARBA00023136"/>
    </source>
</evidence>
<keyword evidence="5" id="KW-0597">Phosphoprotein</keyword>
<keyword evidence="8 16" id="KW-0418">Kinase</keyword>
<evidence type="ECO:0000256" key="10">
    <source>
        <dbReference type="ARBA" id="ARBA00023012"/>
    </source>
</evidence>
<dbReference type="InterPro" id="IPR050428">
    <property type="entry name" value="TCS_sensor_his_kinase"/>
</dbReference>
<evidence type="ECO:0000256" key="8">
    <source>
        <dbReference type="ARBA" id="ARBA00022777"/>
    </source>
</evidence>
<evidence type="ECO:0000256" key="6">
    <source>
        <dbReference type="ARBA" id="ARBA00022679"/>
    </source>
</evidence>
<dbReference type="InterPro" id="IPR036097">
    <property type="entry name" value="HisK_dim/P_sf"/>
</dbReference>
<dbReference type="InterPro" id="IPR004358">
    <property type="entry name" value="Sig_transdc_His_kin-like_C"/>
</dbReference>
<feature type="domain" description="HAMP" evidence="15">
    <location>
        <begin position="177"/>
        <end position="230"/>
    </location>
</feature>
<keyword evidence="17" id="KW-1185">Reference proteome</keyword>
<dbReference type="CDD" id="cd00075">
    <property type="entry name" value="HATPase"/>
    <property type="match status" value="1"/>
</dbReference>
<dbReference type="CDD" id="cd00082">
    <property type="entry name" value="HisKA"/>
    <property type="match status" value="1"/>
</dbReference>
<dbReference type="SUPFAM" id="SSF158472">
    <property type="entry name" value="HAMP domain-like"/>
    <property type="match status" value="1"/>
</dbReference>
<dbReference type="Pfam" id="PF02518">
    <property type="entry name" value="HATPase_c"/>
    <property type="match status" value="1"/>
</dbReference>
<evidence type="ECO:0000313" key="16">
    <source>
        <dbReference type="EMBL" id="SSA35286.1"/>
    </source>
</evidence>
<comment type="cofactor">
    <cofactor evidence="2">
        <name>a divalent metal cation</name>
        <dbReference type="ChEBI" id="CHEBI:60240"/>
    </cofactor>
</comment>
<dbReference type="CDD" id="cd06225">
    <property type="entry name" value="HAMP"/>
    <property type="match status" value="1"/>
</dbReference>
<evidence type="ECO:0000256" key="12">
    <source>
        <dbReference type="SAM" id="MobiDB-lite"/>
    </source>
</evidence>
<evidence type="ECO:0000256" key="5">
    <source>
        <dbReference type="ARBA" id="ARBA00022553"/>
    </source>
</evidence>
<dbReference type="InterPro" id="IPR003660">
    <property type="entry name" value="HAMP_dom"/>
</dbReference>
<dbReference type="EC" id="2.7.13.3" evidence="4"/>
<evidence type="ECO:0000256" key="4">
    <source>
        <dbReference type="ARBA" id="ARBA00012438"/>
    </source>
</evidence>
<evidence type="ECO:0000256" key="3">
    <source>
        <dbReference type="ARBA" id="ARBA00004236"/>
    </source>
</evidence>
<dbReference type="RefSeq" id="WP_109686455.1">
    <property type="nucleotide sequence ID" value="NZ_QGDN01000001.1"/>
</dbReference>
<evidence type="ECO:0000256" key="1">
    <source>
        <dbReference type="ARBA" id="ARBA00000085"/>
    </source>
</evidence>
<gene>
    <name evidence="16" type="ORF">SAMN04489750_2637</name>
</gene>
<dbReference type="InterPro" id="IPR005467">
    <property type="entry name" value="His_kinase_dom"/>
</dbReference>
<dbReference type="SMART" id="SM00388">
    <property type="entry name" value="HisKA"/>
    <property type="match status" value="1"/>
</dbReference>
<protein>
    <recommendedName>
        <fullName evidence="4">histidine kinase</fullName>
        <ecNumber evidence="4">2.7.13.3</ecNumber>
    </recommendedName>
</protein>
<dbReference type="Proteomes" id="UP000250028">
    <property type="component" value="Unassembled WGS sequence"/>
</dbReference>
<dbReference type="InterPro" id="IPR003661">
    <property type="entry name" value="HisK_dim/P_dom"/>
</dbReference>
<dbReference type="GO" id="GO:0000155">
    <property type="term" value="F:phosphorelay sensor kinase activity"/>
    <property type="evidence" value="ECO:0007669"/>
    <property type="project" value="InterPro"/>
</dbReference>
<dbReference type="SUPFAM" id="SSF55874">
    <property type="entry name" value="ATPase domain of HSP90 chaperone/DNA topoisomerase II/histidine kinase"/>
    <property type="match status" value="1"/>
</dbReference>
<keyword evidence="11 13" id="KW-0472">Membrane</keyword>
<dbReference type="Gene3D" id="6.10.340.10">
    <property type="match status" value="1"/>
</dbReference>
<name>A0A2Y8ZUV8_9MICO</name>
<keyword evidence="6" id="KW-0808">Transferase</keyword>
<feature type="region of interest" description="Disordered" evidence="12">
    <location>
        <begin position="468"/>
        <end position="499"/>
    </location>
</feature>
<dbReference type="Pfam" id="PF00672">
    <property type="entry name" value="HAMP"/>
    <property type="match status" value="1"/>
</dbReference>